<dbReference type="OrthoDB" id="640249at2759"/>
<dbReference type="Proteomes" id="UP000039865">
    <property type="component" value="Unassembled WGS sequence"/>
</dbReference>
<evidence type="ECO:0000313" key="5">
    <source>
        <dbReference type="EMBL" id="CDW88954.1"/>
    </source>
</evidence>
<keyword evidence="2" id="KW-0865">Zymogen</keyword>
<dbReference type="InterPro" id="IPR025661">
    <property type="entry name" value="Pept_asp_AS"/>
</dbReference>
<sequence>MISRIIVLGGLASFAYTNSVVNQHMLDEIRSANAMWEPAELNDNAFANYTDEELSTLLGAAIGDVSEFSDVHALEAVPTSFDSRTRWGDCIHPIRNQARCGSCWAFGASEALSDRFCIHSKGNVHGVLSAQDLVSCNKANHACNGGWLDKAWKYFEANGIPSEDCEPYKSSGGKVPQCPAACANGQKMRRYKCVAGSTKVARGADATKALIYSSGPVETAFTVYSDFFSYRSGIYHHVKGPAKGGHAVKIIGWGVQGQEKYWIVANSWGAGWGMKGFFHIRENDSGINSATFGCTPDLKQLEFYE</sequence>
<evidence type="ECO:0000256" key="3">
    <source>
        <dbReference type="ARBA" id="ARBA00023157"/>
    </source>
</evidence>
<accession>A0A078B3D5</accession>
<evidence type="ECO:0000256" key="2">
    <source>
        <dbReference type="ARBA" id="ARBA00023145"/>
    </source>
</evidence>
<keyword evidence="3" id="KW-1015">Disulfide bond</keyword>
<comment type="similarity">
    <text evidence="1">Belongs to the peptidase C1 family.</text>
</comment>
<dbReference type="PANTHER" id="PTHR12411">
    <property type="entry name" value="CYSTEINE PROTEASE FAMILY C1-RELATED"/>
    <property type="match status" value="1"/>
</dbReference>
<gene>
    <name evidence="5" type="primary">Contig8447.g9010</name>
    <name evidence="5" type="ORF">STYLEM_18081</name>
</gene>
<dbReference type="InterPro" id="IPR025660">
    <property type="entry name" value="Pept_his_AS"/>
</dbReference>
<dbReference type="PROSITE" id="PS00639">
    <property type="entry name" value="THIOL_PROTEASE_HIS"/>
    <property type="match status" value="1"/>
</dbReference>
<dbReference type="InParanoid" id="A0A078B3D5"/>
<evidence type="ECO:0000256" key="1">
    <source>
        <dbReference type="ARBA" id="ARBA00008455"/>
    </source>
</evidence>
<dbReference type="PROSITE" id="PS00139">
    <property type="entry name" value="THIOL_PROTEASE_CYS"/>
    <property type="match status" value="1"/>
</dbReference>
<dbReference type="InterPro" id="IPR000169">
    <property type="entry name" value="Pept_cys_AS"/>
</dbReference>
<name>A0A078B3D5_STYLE</name>
<evidence type="ECO:0000313" key="6">
    <source>
        <dbReference type="Proteomes" id="UP000039865"/>
    </source>
</evidence>
<proteinExistence type="inferred from homology"/>
<dbReference type="InterPro" id="IPR000668">
    <property type="entry name" value="Peptidase_C1A_C"/>
</dbReference>
<evidence type="ECO:0000259" key="4">
    <source>
        <dbReference type="SMART" id="SM00645"/>
    </source>
</evidence>
<dbReference type="PROSITE" id="PS00640">
    <property type="entry name" value="THIOL_PROTEASE_ASN"/>
    <property type="match status" value="1"/>
</dbReference>
<dbReference type="OMA" id="VMVSTTW"/>
<dbReference type="CDD" id="cd02620">
    <property type="entry name" value="Peptidase_C1A_CathepsinB"/>
    <property type="match status" value="1"/>
</dbReference>
<dbReference type="SUPFAM" id="SSF54001">
    <property type="entry name" value="Cysteine proteinases"/>
    <property type="match status" value="1"/>
</dbReference>
<dbReference type="GO" id="GO:0008234">
    <property type="term" value="F:cysteine-type peptidase activity"/>
    <property type="evidence" value="ECO:0007669"/>
    <property type="project" value="InterPro"/>
</dbReference>
<dbReference type="InterPro" id="IPR013128">
    <property type="entry name" value="Peptidase_C1A"/>
</dbReference>
<organism evidence="5 6">
    <name type="scientific">Stylonychia lemnae</name>
    <name type="common">Ciliate</name>
    <dbReference type="NCBI Taxonomy" id="5949"/>
    <lineage>
        <taxon>Eukaryota</taxon>
        <taxon>Sar</taxon>
        <taxon>Alveolata</taxon>
        <taxon>Ciliophora</taxon>
        <taxon>Intramacronucleata</taxon>
        <taxon>Spirotrichea</taxon>
        <taxon>Stichotrichia</taxon>
        <taxon>Sporadotrichida</taxon>
        <taxon>Oxytrichidae</taxon>
        <taxon>Stylonychinae</taxon>
        <taxon>Stylonychia</taxon>
    </lineage>
</organism>
<reference evidence="5 6" key="1">
    <citation type="submission" date="2014-06" db="EMBL/GenBank/DDBJ databases">
        <authorList>
            <person name="Swart Estienne"/>
        </authorList>
    </citation>
    <scope>NUCLEOTIDE SEQUENCE [LARGE SCALE GENOMIC DNA]</scope>
    <source>
        <strain evidence="5 6">130c</strain>
    </source>
</reference>
<keyword evidence="6" id="KW-1185">Reference proteome</keyword>
<dbReference type="GO" id="GO:0006508">
    <property type="term" value="P:proteolysis"/>
    <property type="evidence" value="ECO:0007669"/>
    <property type="project" value="InterPro"/>
</dbReference>
<protein>
    <submittedName>
        <fullName evidence="5">Cathepsin b</fullName>
    </submittedName>
</protein>
<dbReference type="SMART" id="SM00645">
    <property type="entry name" value="Pept_C1"/>
    <property type="match status" value="1"/>
</dbReference>
<dbReference type="InterPro" id="IPR038765">
    <property type="entry name" value="Papain-like_cys_pep_sf"/>
</dbReference>
<feature type="domain" description="Peptidase C1A papain C-terminal" evidence="4">
    <location>
        <begin position="77"/>
        <end position="295"/>
    </location>
</feature>
<dbReference type="EMBL" id="CCKQ01017078">
    <property type="protein sequence ID" value="CDW88954.1"/>
    <property type="molecule type" value="Genomic_DNA"/>
</dbReference>
<dbReference type="Gene3D" id="3.90.70.10">
    <property type="entry name" value="Cysteine proteinases"/>
    <property type="match status" value="1"/>
</dbReference>
<dbReference type="AlphaFoldDB" id="A0A078B3D5"/>
<dbReference type="Pfam" id="PF00112">
    <property type="entry name" value="Peptidase_C1"/>
    <property type="match status" value="1"/>
</dbReference>
<dbReference type="PRINTS" id="PR00705">
    <property type="entry name" value="PAPAIN"/>
</dbReference>